<gene>
    <name evidence="1" type="ORF">BRLA_c037150</name>
</gene>
<proteinExistence type="predicted"/>
<dbReference type="AlphaFoldDB" id="A0A075R5U9"/>
<organism evidence="1 2">
    <name type="scientific">Brevibacillus laterosporus LMG 15441</name>
    <dbReference type="NCBI Taxonomy" id="1042163"/>
    <lineage>
        <taxon>Bacteria</taxon>
        <taxon>Bacillati</taxon>
        <taxon>Bacillota</taxon>
        <taxon>Bacilli</taxon>
        <taxon>Bacillales</taxon>
        <taxon>Paenibacillaceae</taxon>
        <taxon>Brevibacillus</taxon>
    </lineage>
</organism>
<dbReference type="HOGENOM" id="CLU_122717_0_0_9"/>
<sequence>MKKYIALLAVLFGVIGLAVFGNNEETNASIEKKNLSLSTSPQSNLKQEERKEAGTFTHMTTDEYLSRYNKLKAELASQNIDILPFTLEVEKKTNFYRFYYPKQEKYTKDEAKWVSVMLQSDGKTIDGLMFQGTPDLHTTKAMIQATGIVWSNQLDQLLTGGSTAKAFEEIKVGGVKISIKRDSSDITVMIDPVRLDPPKKL</sequence>
<dbReference type="EMBL" id="CP007806">
    <property type="protein sequence ID" value="AIG28017.1"/>
    <property type="molecule type" value="Genomic_DNA"/>
</dbReference>
<dbReference type="Proteomes" id="UP000005850">
    <property type="component" value="Chromosome"/>
</dbReference>
<accession>A0A075R5U9</accession>
<protein>
    <submittedName>
        <fullName evidence="1">Uncharacterized protein</fullName>
    </submittedName>
</protein>
<name>A0A075R5U9_BRELA</name>
<reference evidence="1 2" key="1">
    <citation type="journal article" date="2011" name="J. Bacteriol.">
        <title>Genome sequence of Brevibacillus laterosporus LMG 15441, a pathogen of invertebrates.</title>
        <authorList>
            <person name="Djukic M."/>
            <person name="Poehlein A."/>
            <person name="Thurmer A."/>
            <person name="Daniel R."/>
        </authorList>
    </citation>
    <scope>NUCLEOTIDE SEQUENCE [LARGE SCALE GENOMIC DNA]</scope>
    <source>
        <strain evidence="1 2">LMG 15441</strain>
    </source>
</reference>
<evidence type="ECO:0000313" key="1">
    <source>
        <dbReference type="EMBL" id="AIG28017.1"/>
    </source>
</evidence>
<dbReference type="RefSeq" id="WP_003336443.1">
    <property type="nucleotide sequence ID" value="NZ_CP007806.1"/>
</dbReference>
<evidence type="ECO:0000313" key="2">
    <source>
        <dbReference type="Proteomes" id="UP000005850"/>
    </source>
</evidence>
<dbReference type="KEGG" id="blr:BRLA_c037150"/>
<keyword evidence="2" id="KW-1185">Reference proteome</keyword>